<comment type="caution">
    <text evidence="4">The sequence shown here is derived from an EMBL/GenBank/DDBJ whole genome shotgun (WGS) entry which is preliminary data.</text>
</comment>
<dbReference type="EMBL" id="JACHJS010000001">
    <property type="protein sequence ID" value="MBB4966502.1"/>
    <property type="molecule type" value="Genomic_DNA"/>
</dbReference>
<proteinExistence type="predicted"/>
<dbReference type="InterPro" id="IPR036452">
    <property type="entry name" value="Ribo_hydro-like"/>
</dbReference>
<organism evidence="4 5">
    <name type="scientific">Saccharothrix violaceirubra</name>
    <dbReference type="NCBI Taxonomy" id="413306"/>
    <lineage>
        <taxon>Bacteria</taxon>
        <taxon>Bacillati</taxon>
        <taxon>Actinomycetota</taxon>
        <taxon>Actinomycetes</taxon>
        <taxon>Pseudonocardiales</taxon>
        <taxon>Pseudonocardiaceae</taxon>
        <taxon>Saccharothrix</taxon>
    </lineage>
</organism>
<keyword evidence="2" id="KW-0326">Glycosidase</keyword>
<sequence>MRGPLIVDTDVGGDPDDAVALVVAAAEPDLALVTTVDELGGRRARFARHLLDLLGRADVPVVAGADLGNTRMDCVPEPEPVDDRPTDVLGAVAAVCASTTGPVRWTGLGPATNLARILDTDLADRLVVTQMGGALRYRDPTRAEHNFRVDPEAAVVLLDRATRPTLVLSDTTFTPAIGIARDSPTHRRLTAPSAPAWAGLLADHLDRWFTRFHPVTLQHDALTLSLVLGLPFVETAPHRIAIDGIGRTTTAPDGHKVLLSVGADHRAFMAWLADRLS</sequence>
<dbReference type="GO" id="GO:0006152">
    <property type="term" value="P:purine nucleoside catabolic process"/>
    <property type="evidence" value="ECO:0007669"/>
    <property type="project" value="TreeGrafter"/>
</dbReference>
<dbReference type="InterPro" id="IPR023186">
    <property type="entry name" value="IUNH"/>
</dbReference>
<evidence type="ECO:0000313" key="4">
    <source>
        <dbReference type="EMBL" id="MBB4966502.1"/>
    </source>
</evidence>
<keyword evidence="1 4" id="KW-0378">Hydrolase</keyword>
<evidence type="ECO:0000256" key="2">
    <source>
        <dbReference type="ARBA" id="ARBA00023295"/>
    </source>
</evidence>
<dbReference type="Gene3D" id="3.90.245.10">
    <property type="entry name" value="Ribonucleoside hydrolase-like"/>
    <property type="match status" value="1"/>
</dbReference>
<dbReference type="GO" id="GO:0008477">
    <property type="term" value="F:purine nucleosidase activity"/>
    <property type="evidence" value="ECO:0007669"/>
    <property type="project" value="TreeGrafter"/>
</dbReference>
<feature type="domain" description="Inosine/uridine-preferring nucleoside hydrolase" evidence="3">
    <location>
        <begin position="5"/>
        <end position="252"/>
    </location>
</feature>
<dbReference type="SUPFAM" id="SSF53590">
    <property type="entry name" value="Nucleoside hydrolase"/>
    <property type="match status" value="1"/>
</dbReference>
<reference evidence="4 5" key="1">
    <citation type="submission" date="2020-08" db="EMBL/GenBank/DDBJ databases">
        <title>Sequencing the genomes of 1000 actinobacteria strains.</title>
        <authorList>
            <person name="Klenk H.-P."/>
        </authorList>
    </citation>
    <scope>NUCLEOTIDE SEQUENCE [LARGE SCALE GENOMIC DNA]</scope>
    <source>
        <strain evidence="4 5">DSM 45084</strain>
    </source>
</reference>
<dbReference type="AlphaFoldDB" id="A0A7W7T4R6"/>
<keyword evidence="5" id="KW-1185">Reference proteome</keyword>
<evidence type="ECO:0000256" key="1">
    <source>
        <dbReference type="ARBA" id="ARBA00022801"/>
    </source>
</evidence>
<accession>A0A7W7T4R6</accession>
<evidence type="ECO:0000313" key="5">
    <source>
        <dbReference type="Proteomes" id="UP000542674"/>
    </source>
</evidence>
<dbReference type="GO" id="GO:0005829">
    <property type="term" value="C:cytosol"/>
    <property type="evidence" value="ECO:0007669"/>
    <property type="project" value="TreeGrafter"/>
</dbReference>
<dbReference type="PANTHER" id="PTHR12304:SF4">
    <property type="entry name" value="URIDINE NUCLEOSIDASE"/>
    <property type="match status" value="1"/>
</dbReference>
<dbReference type="Pfam" id="PF01156">
    <property type="entry name" value="IU_nuc_hydro"/>
    <property type="match status" value="1"/>
</dbReference>
<dbReference type="Proteomes" id="UP000542674">
    <property type="component" value="Unassembled WGS sequence"/>
</dbReference>
<dbReference type="RefSeq" id="WP_184670531.1">
    <property type="nucleotide sequence ID" value="NZ_BAABAI010000024.1"/>
</dbReference>
<protein>
    <submittedName>
        <fullName evidence="4">Inosine-uridine nucleoside N-ribohydrolase</fullName>
    </submittedName>
</protein>
<evidence type="ECO:0000259" key="3">
    <source>
        <dbReference type="Pfam" id="PF01156"/>
    </source>
</evidence>
<dbReference type="InterPro" id="IPR001910">
    <property type="entry name" value="Inosine/uridine_hydrolase_dom"/>
</dbReference>
<dbReference type="PANTHER" id="PTHR12304">
    <property type="entry name" value="INOSINE-URIDINE PREFERRING NUCLEOSIDE HYDROLASE"/>
    <property type="match status" value="1"/>
</dbReference>
<name>A0A7W7T4R6_9PSEU</name>
<gene>
    <name evidence="4" type="ORF">F4559_003861</name>
</gene>